<evidence type="ECO:0000256" key="2">
    <source>
        <dbReference type="ARBA" id="ARBA00022679"/>
    </source>
</evidence>
<keyword evidence="4" id="KW-0680">Restriction system</keyword>
<evidence type="ECO:0000256" key="1">
    <source>
        <dbReference type="ARBA" id="ARBA00022603"/>
    </source>
</evidence>
<keyword evidence="2" id="KW-0808">Transferase</keyword>
<dbReference type="RefSeq" id="WP_242647369.1">
    <property type="nucleotide sequence ID" value="NZ_MW174861.1"/>
</dbReference>
<proteinExistence type="predicted"/>
<keyword evidence="6" id="KW-0614">Plasmid</keyword>
<keyword evidence="1" id="KW-0489">Methyltransferase</keyword>
<dbReference type="Pfam" id="PF01555">
    <property type="entry name" value="N6_N4_Mtase"/>
    <property type="match status" value="1"/>
</dbReference>
<protein>
    <recommendedName>
        <fullName evidence="5">DNA methylase N-4/N-6 domain-containing protein</fullName>
    </recommendedName>
</protein>
<gene>
    <name evidence="6" type="ORF">GLDMNBAO_00025</name>
</gene>
<dbReference type="InterPro" id="IPR029063">
    <property type="entry name" value="SAM-dependent_MTases_sf"/>
</dbReference>
<accession>A0A8F1LBN4</accession>
<dbReference type="EMBL" id="MW265923">
    <property type="protein sequence ID" value="QWP89813.1"/>
    <property type="molecule type" value="Genomic_DNA"/>
</dbReference>
<keyword evidence="3" id="KW-0949">S-adenosyl-L-methionine</keyword>
<dbReference type="GO" id="GO:0003677">
    <property type="term" value="F:DNA binding"/>
    <property type="evidence" value="ECO:0007669"/>
    <property type="project" value="InterPro"/>
</dbReference>
<evidence type="ECO:0000313" key="6">
    <source>
        <dbReference type="EMBL" id="QWP89813.1"/>
    </source>
</evidence>
<evidence type="ECO:0000256" key="3">
    <source>
        <dbReference type="ARBA" id="ARBA00022691"/>
    </source>
</evidence>
<reference evidence="6" key="1">
    <citation type="journal article" date="2020" name="Genes (Basel)">
        <title>The Complete Genome of Probiotic Lactobacillus sakei Derived from Plateau Yak Feces.</title>
        <authorList>
            <person name="Li K."/>
            <person name="Liu J."/>
            <person name="Zeng Z."/>
            <person name="Kulyar M.F."/>
            <person name="Wang Y."/>
            <person name="Li A."/>
            <person name="Bhutta Z.A."/>
            <person name="Aqib A.I."/>
            <person name="Shahzad M."/>
            <person name="Li J."/>
            <person name="Qi D."/>
        </authorList>
    </citation>
    <scope>NUCLEOTIDE SEQUENCE</scope>
    <source>
        <plasmid evidence="6">unnamed2</plasmid>
    </source>
</reference>
<dbReference type="PRINTS" id="PR00506">
    <property type="entry name" value="D21N6MTFRASE"/>
</dbReference>
<sequence length="401" mass="45265">MKKNAEGMLRKAKQIINKIGADFTLSDANDEYRKWVNAQDSFSGGERAYSKIDEQGNVYREVSMTWPNNKQAPADYFVPIIHPTTGKPTKIPDKGWRYPSATLKQMILDNMVIFGKDETTIPRRKYLLSENMYENVPSLYYNGKSGSTDVSNLEMKTTYFDNPKPVDLLKQIIQSTTTENDIILDFFSGSATTAESVMKQNSEDDNNRQFIMVQLPEIIEDKKSDGYKDGFRNIPEIAEERIRRAGDKIIGENPELADKLDIGFKVFELEKSNLKKWNIEPEDLVTMLGSIQDNLEPGSTEDDLVYEIMLKQGLGLTLPIEKFVVGDANIYKIAFGSLFIVLGENITSDAAKKIVEFIKDEELENVLVVLQDTGFANDSEKLNSIEILNAGGIDYNDILSI</sequence>
<dbReference type="AlphaFoldDB" id="A0A8F1LBN4"/>
<evidence type="ECO:0000256" key="4">
    <source>
        <dbReference type="ARBA" id="ARBA00022747"/>
    </source>
</evidence>
<dbReference type="GO" id="GO:0032259">
    <property type="term" value="P:methylation"/>
    <property type="evidence" value="ECO:0007669"/>
    <property type="project" value="UniProtKB-KW"/>
</dbReference>
<name>A0A8F1LBN4_LATSK</name>
<dbReference type="InterPro" id="IPR002295">
    <property type="entry name" value="N4/N6-MTase_EcoPI_Mod-like"/>
</dbReference>
<dbReference type="SUPFAM" id="SSF53335">
    <property type="entry name" value="S-adenosyl-L-methionine-dependent methyltransferases"/>
    <property type="match status" value="1"/>
</dbReference>
<dbReference type="InterPro" id="IPR002941">
    <property type="entry name" value="DNA_methylase_N4/N6"/>
</dbReference>
<dbReference type="GO" id="GO:0009307">
    <property type="term" value="P:DNA restriction-modification system"/>
    <property type="evidence" value="ECO:0007669"/>
    <property type="project" value="UniProtKB-KW"/>
</dbReference>
<geneLocation type="plasmid" evidence="6">
    <name>unnamed2</name>
</geneLocation>
<evidence type="ECO:0000259" key="5">
    <source>
        <dbReference type="Pfam" id="PF01555"/>
    </source>
</evidence>
<organism evidence="6">
    <name type="scientific">Latilactobacillus sakei</name>
    <name type="common">Lactobacillus sakei</name>
    <dbReference type="NCBI Taxonomy" id="1599"/>
    <lineage>
        <taxon>Bacteria</taxon>
        <taxon>Bacillati</taxon>
        <taxon>Bacillota</taxon>
        <taxon>Bacilli</taxon>
        <taxon>Lactobacillales</taxon>
        <taxon>Lactobacillaceae</taxon>
        <taxon>Latilactobacillus</taxon>
    </lineage>
</organism>
<dbReference type="Gene3D" id="3.40.50.150">
    <property type="entry name" value="Vaccinia Virus protein VP39"/>
    <property type="match status" value="1"/>
</dbReference>
<dbReference type="GO" id="GO:0008170">
    <property type="term" value="F:N-methyltransferase activity"/>
    <property type="evidence" value="ECO:0007669"/>
    <property type="project" value="InterPro"/>
</dbReference>
<feature type="domain" description="DNA methylase N-4/N-6" evidence="5">
    <location>
        <begin position="66"/>
        <end position="203"/>
    </location>
</feature>